<dbReference type="EMBL" id="LFZN01000011">
    <property type="protein sequence ID" value="KXT05673.1"/>
    <property type="molecule type" value="Genomic_DNA"/>
</dbReference>
<protein>
    <submittedName>
        <fullName evidence="2">Uncharacterized protein</fullName>
    </submittedName>
</protein>
<name>A0A139HTF3_9PEZI</name>
<feature type="compositionally biased region" description="Basic and acidic residues" evidence="1">
    <location>
        <begin position="68"/>
        <end position="79"/>
    </location>
</feature>
<gene>
    <name evidence="2" type="ORF">AC578_5646</name>
</gene>
<sequence>MAYKEAGLYGLDAPGGIAGDKDASHTTPNDEEPTNARHGKRRSRTSLIIVLWVRSIRDVSTDKRRVADIKASHRQDPRRKGYSNANLHRQDVRYTSGRREKECTAKEKCTASI</sequence>
<dbReference type="Proteomes" id="UP000070133">
    <property type="component" value="Unassembled WGS sequence"/>
</dbReference>
<evidence type="ECO:0000256" key="1">
    <source>
        <dbReference type="SAM" id="MobiDB-lite"/>
    </source>
</evidence>
<keyword evidence="3" id="KW-1185">Reference proteome</keyword>
<reference evidence="2 3" key="1">
    <citation type="submission" date="2015-07" db="EMBL/GenBank/DDBJ databases">
        <title>Comparative genomics of the Sigatoka disease complex on banana suggests a link between parallel evolutionary changes in Pseudocercospora fijiensis and Pseudocercospora eumusae and increased virulence on the banana host.</title>
        <authorList>
            <person name="Chang T.-C."/>
            <person name="Salvucci A."/>
            <person name="Crous P.W."/>
            <person name="Stergiopoulos I."/>
        </authorList>
    </citation>
    <scope>NUCLEOTIDE SEQUENCE [LARGE SCALE GENOMIC DNA]</scope>
    <source>
        <strain evidence="2 3">CBS 114824</strain>
    </source>
</reference>
<dbReference type="AlphaFoldDB" id="A0A139HTF3"/>
<proteinExistence type="predicted"/>
<feature type="region of interest" description="Disordered" evidence="1">
    <location>
        <begin position="68"/>
        <end position="90"/>
    </location>
</feature>
<evidence type="ECO:0000313" key="2">
    <source>
        <dbReference type="EMBL" id="KXT05673.1"/>
    </source>
</evidence>
<evidence type="ECO:0000313" key="3">
    <source>
        <dbReference type="Proteomes" id="UP000070133"/>
    </source>
</evidence>
<organism evidence="2 3">
    <name type="scientific">Pseudocercospora eumusae</name>
    <dbReference type="NCBI Taxonomy" id="321146"/>
    <lineage>
        <taxon>Eukaryota</taxon>
        <taxon>Fungi</taxon>
        <taxon>Dikarya</taxon>
        <taxon>Ascomycota</taxon>
        <taxon>Pezizomycotina</taxon>
        <taxon>Dothideomycetes</taxon>
        <taxon>Dothideomycetidae</taxon>
        <taxon>Mycosphaerellales</taxon>
        <taxon>Mycosphaerellaceae</taxon>
        <taxon>Pseudocercospora</taxon>
    </lineage>
</organism>
<feature type="region of interest" description="Disordered" evidence="1">
    <location>
        <begin position="1"/>
        <end position="41"/>
    </location>
</feature>
<comment type="caution">
    <text evidence="2">The sequence shown here is derived from an EMBL/GenBank/DDBJ whole genome shotgun (WGS) entry which is preliminary data.</text>
</comment>
<accession>A0A139HTF3</accession>